<keyword evidence="3" id="KW-1185">Reference proteome</keyword>
<evidence type="ECO:0000313" key="2">
    <source>
        <dbReference type="EMBL" id="RDD63724.1"/>
    </source>
</evidence>
<feature type="transmembrane region" description="Helical" evidence="1">
    <location>
        <begin position="295"/>
        <end position="320"/>
    </location>
</feature>
<keyword evidence="1" id="KW-1133">Transmembrane helix</keyword>
<sequence length="399" mass="43566">MQLALTVLSGLAVLVWVYLLVGHGQFWRTREWLPQAVQLVHWPAVAVLVPARDEAETIERTVHSILGQDYPGRLTLTVVDDQSSDGTAHVARNAAEAIGAGNRLTVVEGDTPPPGWTGKIWAMEQGWRWISASDGAQRWLWLTDADIAHPPDTLRRLVAKGEESDRDLVSLMVRLVAEGGWARLLIPPFVYFFRQLFPFAWVNDPKRGTAAAAGGCMLVRRDAFMAAGGFAAFAGCIIDDCALATAIKRRGRPHGGWIWLGLSDGSLSLRPYCGLAGIWRMVTRSAYAQLRFSPWLLLGTVLAMGLVYLAGPAIVLSFPWHGNVPALGGGLAAWGLMAISILPVLRVYRQTSLWSLALPLTALLYTVMTIGSARAYLAGRGGWWKGRSQAVRHSAVTER</sequence>
<dbReference type="Pfam" id="PF13641">
    <property type="entry name" value="Glyco_tranf_2_3"/>
    <property type="match status" value="1"/>
</dbReference>
<dbReference type="RefSeq" id="WP_114580237.1">
    <property type="nucleotide sequence ID" value="NZ_QPMH01000001.1"/>
</dbReference>
<dbReference type="InterPro" id="IPR029044">
    <property type="entry name" value="Nucleotide-diphossugar_trans"/>
</dbReference>
<keyword evidence="1" id="KW-0812">Transmembrane</keyword>
<name>A0A369TGI6_9PROT</name>
<comment type="caution">
    <text evidence="2">The sequence shown here is derived from an EMBL/GenBank/DDBJ whole genome shotgun (WGS) entry which is preliminary data.</text>
</comment>
<dbReference type="PANTHER" id="PTHR43646:SF3">
    <property type="entry name" value="SLR1566 PROTEIN"/>
    <property type="match status" value="1"/>
</dbReference>
<accession>A0A369TGI6</accession>
<evidence type="ECO:0000256" key="1">
    <source>
        <dbReference type="SAM" id="Phobius"/>
    </source>
</evidence>
<dbReference type="GO" id="GO:0016740">
    <property type="term" value="F:transferase activity"/>
    <property type="evidence" value="ECO:0007669"/>
    <property type="project" value="UniProtKB-KW"/>
</dbReference>
<organism evidence="2 3">
    <name type="scientific">Ferruginivarius sediminum</name>
    <dbReference type="NCBI Taxonomy" id="2661937"/>
    <lineage>
        <taxon>Bacteria</taxon>
        <taxon>Pseudomonadati</taxon>
        <taxon>Pseudomonadota</taxon>
        <taxon>Alphaproteobacteria</taxon>
        <taxon>Rhodospirillales</taxon>
        <taxon>Rhodospirillaceae</taxon>
        <taxon>Ferruginivarius</taxon>
    </lineage>
</organism>
<dbReference type="PANTHER" id="PTHR43646">
    <property type="entry name" value="GLYCOSYLTRANSFERASE"/>
    <property type="match status" value="1"/>
</dbReference>
<keyword evidence="1" id="KW-0472">Membrane</keyword>
<dbReference type="Proteomes" id="UP000253941">
    <property type="component" value="Unassembled WGS sequence"/>
</dbReference>
<dbReference type="Gene3D" id="3.90.550.10">
    <property type="entry name" value="Spore Coat Polysaccharide Biosynthesis Protein SpsA, Chain A"/>
    <property type="match status" value="1"/>
</dbReference>
<keyword evidence="2" id="KW-0808">Transferase</keyword>
<dbReference type="InterPro" id="IPR017832">
    <property type="entry name" value="Glyco_trans_2_hopen-assoc_HpnB"/>
</dbReference>
<protein>
    <submittedName>
        <fullName evidence="2">Glycosyltransferase</fullName>
    </submittedName>
</protein>
<gene>
    <name evidence="2" type="ORF">DRB17_00650</name>
</gene>
<feature type="transmembrane region" description="Helical" evidence="1">
    <location>
        <begin position="357"/>
        <end position="377"/>
    </location>
</feature>
<dbReference type="NCBIfam" id="TIGR03469">
    <property type="entry name" value="HpnB"/>
    <property type="match status" value="1"/>
</dbReference>
<dbReference type="AlphaFoldDB" id="A0A369TGI6"/>
<evidence type="ECO:0000313" key="3">
    <source>
        <dbReference type="Proteomes" id="UP000253941"/>
    </source>
</evidence>
<dbReference type="SUPFAM" id="SSF53448">
    <property type="entry name" value="Nucleotide-diphospho-sugar transferases"/>
    <property type="match status" value="1"/>
</dbReference>
<feature type="transmembrane region" description="Helical" evidence="1">
    <location>
        <begin position="223"/>
        <end position="247"/>
    </location>
</feature>
<feature type="transmembrane region" description="Helical" evidence="1">
    <location>
        <begin position="326"/>
        <end position="345"/>
    </location>
</feature>
<proteinExistence type="predicted"/>
<reference evidence="2 3" key="1">
    <citation type="submission" date="2018-07" db="EMBL/GenBank/DDBJ databases">
        <title>Venubactetium sediminum gen. nov., sp. nov., isolated from a marine solar saltern.</title>
        <authorList>
            <person name="Wang S."/>
        </authorList>
    </citation>
    <scope>NUCLEOTIDE SEQUENCE [LARGE SCALE GENOMIC DNA]</scope>
    <source>
        <strain evidence="2 3">WD2A32</strain>
    </source>
</reference>
<dbReference type="EMBL" id="QPMH01000001">
    <property type="protein sequence ID" value="RDD63724.1"/>
    <property type="molecule type" value="Genomic_DNA"/>
</dbReference>